<dbReference type="Gene3D" id="3.80.30.20">
    <property type="entry name" value="tm_1862 like domain"/>
    <property type="match status" value="1"/>
</dbReference>
<name>A0A382BEY2_9ZZZZ</name>
<accession>A0A382BEY2</accession>
<feature type="domain" description="Radical SAM core" evidence="7">
    <location>
        <begin position="191"/>
        <end position="440"/>
    </location>
</feature>
<dbReference type="Gene3D" id="3.40.50.280">
    <property type="entry name" value="Cobalamin-binding domain"/>
    <property type="match status" value="1"/>
</dbReference>
<evidence type="ECO:0000256" key="4">
    <source>
        <dbReference type="ARBA" id="ARBA00023004"/>
    </source>
</evidence>
<keyword evidence="5" id="KW-0411">Iron-sulfur</keyword>
<dbReference type="PANTHER" id="PTHR43409">
    <property type="entry name" value="ANAEROBIC MAGNESIUM-PROTOPORPHYRIN IX MONOMETHYL ESTER CYCLASE-RELATED"/>
    <property type="match status" value="1"/>
</dbReference>
<dbReference type="SMART" id="SM00729">
    <property type="entry name" value="Elp3"/>
    <property type="match status" value="1"/>
</dbReference>
<dbReference type="AlphaFoldDB" id="A0A382BEY2"/>
<dbReference type="Pfam" id="PF02310">
    <property type="entry name" value="B12-binding"/>
    <property type="match status" value="1"/>
</dbReference>
<dbReference type="GO" id="GO:0051539">
    <property type="term" value="F:4 iron, 4 sulfur cluster binding"/>
    <property type="evidence" value="ECO:0007669"/>
    <property type="project" value="UniProtKB-KW"/>
</dbReference>
<evidence type="ECO:0000259" key="6">
    <source>
        <dbReference type="PROSITE" id="PS51332"/>
    </source>
</evidence>
<evidence type="ECO:0000256" key="2">
    <source>
        <dbReference type="ARBA" id="ARBA00022691"/>
    </source>
</evidence>
<dbReference type="GO" id="GO:0003824">
    <property type="term" value="F:catalytic activity"/>
    <property type="evidence" value="ECO:0007669"/>
    <property type="project" value="InterPro"/>
</dbReference>
<evidence type="ECO:0000259" key="7">
    <source>
        <dbReference type="PROSITE" id="PS51918"/>
    </source>
</evidence>
<evidence type="ECO:0000313" key="8">
    <source>
        <dbReference type="EMBL" id="SVB12410.1"/>
    </source>
</evidence>
<organism evidence="8">
    <name type="scientific">marine metagenome</name>
    <dbReference type="NCBI Taxonomy" id="408172"/>
    <lineage>
        <taxon>unclassified sequences</taxon>
        <taxon>metagenomes</taxon>
        <taxon>ecological metagenomes</taxon>
    </lineage>
</organism>
<evidence type="ECO:0000256" key="1">
    <source>
        <dbReference type="ARBA" id="ARBA00001966"/>
    </source>
</evidence>
<dbReference type="GO" id="GO:0031419">
    <property type="term" value="F:cobalamin binding"/>
    <property type="evidence" value="ECO:0007669"/>
    <property type="project" value="InterPro"/>
</dbReference>
<keyword evidence="3" id="KW-0479">Metal-binding</keyword>
<protein>
    <submittedName>
        <fullName evidence="8">Uncharacterized protein</fullName>
    </submittedName>
</protein>
<dbReference type="InterPro" id="IPR023404">
    <property type="entry name" value="rSAM_horseshoe"/>
</dbReference>
<dbReference type="EMBL" id="UINC01029531">
    <property type="protein sequence ID" value="SVB12410.1"/>
    <property type="molecule type" value="Genomic_DNA"/>
</dbReference>
<gene>
    <name evidence="8" type="ORF">METZ01_LOCUS165264</name>
</gene>
<proteinExistence type="predicted"/>
<dbReference type="SFLD" id="SFLDS00029">
    <property type="entry name" value="Radical_SAM"/>
    <property type="match status" value="1"/>
</dbReference>
<dbReference type="PROSITE" id="PS51332">
    <property type="entry name" value="B12_BINDING"/>
    <property type="match status" value="1"/>
</dbReference>
<reference evidence="8" key="1">
    <citation type="submission" date="2018-05" db="EMBL/GenBank/DDBJ databases">
        <authorList>
            <person name="Lanie J.A."/>
            <person name="Ng W.-L."/>
            <person name="Kazmierczak K.M."/>
            <person name="Andrzejewski T.M."/>
            <person name="Davidsen T.M."/>
            <person name="Wayne K.J."/>
            <person name="Tettelin H."/>
            <person name="Glass J.I."/>
            <person name="Rusch D."/>
            <person name="Podicherti R."/>
            <person name="Tsui H.-C.T."/>
            <person name="Winkler M.E."/>
        </authorList>
    </citation>
    <scope>NUCLEOTIDE SEQUENCE</scope>
</reference>
<dbReference type="InterPro" id="IPR006158">
    <property type="entry name" value="Cobalamin-bd"/>
</dbReference>
<dbReference type="InterPro" id="IPR058240">
    <property type="entry name" value="rSAM_sf"/>
</dbReference>
<dbReference type="SFLD" id="SFLDG01082">
    <property type="entry name" value="B12-binding_domain_containing"/>
    <property type="match status" value="1"/>
</dbReference>
<dbReference type="Pfam" id="PF04055">
    <property type="entry name" value="Radical_SAM"/>
    <property type="match status" value="1"/>
</dbReference>
<dbReference type="SUPFAM" id="SSF102114">
    <property type="entry name" value="Radical SAM enzymes"/>
    <property type="match status" value="1"/>
</dbReference>
<dbReference type="InterPro" id="IPR034466">
    <property type="entry name" value="Methyltransferase_Class_B"/>
</dbReference>
<sequence length="515" mass="59709">MNIGCIYTVETYHSLAKPLSAATEIPFGISFIITVLEQNGFDVELFVITPDTDVSETLFKYIENKKPKLLCYTAVSTQFSSVKEIAINVRKFNQNIFQILGGHHASLDSEKTISEGVFDAICVGEGENAVVELARNIENLSQSDFSIKPINNLWFYDSNNKKIIKNQQSSFRQDLNELPLINRTIWDQFIYRPDDYPALLLGRGCPFKCTYCSNHAMAKLSDGKYTRFRSPENIINEIEYIQDNYKNVERIYLEVETFGANKKASFQIFDALCDYNKKHEKRIKFGANLALTSNFMSNEERCHELLEKCKNANLKIINIGLESGSERMRKDILLRPHYTNDELVRFCKLSRQYDINVVFFVLMGLPGETLKDYFETVKTARRAQPHNCYVSIFYPYLGTDLADNAISLGLIHPRNLRETSTSKSERARAILDLEGFSSRRIRFEYIVFWIRVYLGYWTLSKVLIHSIKSFLRAYPSIYSKVFYLRDIFEKKTDNTIIERRKFDKVIGTRIDVMTD</sequence>
<comment type="cofactor">
    <cofactor evidence="1">
        <name>[4Fe-4S] cluster</name>
        <dbReference type="ChEBI" id="CHEBI:49883"/>
    </cofactor>
</comment>
<dbReference type="CDD" id="cd01335">
    <property type="entry name" value="Radical_SAM"/>
    <property type="match status" value="1"/>
</dbReference>
<dbReference type="InterPro" id="IPR006638">
    <property type="entry name" value="Elp3/MiaA/NifB-like_rSAM"/>
</dbReference>
<evidence type="ECO:0000256" key="5">
    <source>
        <dbReference type="ARBA" id="ARBA00023014"/>
    </source>
</evidence>
<keyword evidence="2" id="KW-0949">S-adenosyl-L-methionine</keyword>
<feature type="domain" description="B12-binding" evidence="6">
    <location>
        <begin position="10"/>
        <end position="144"/>
    </location>
</feature>
<dbReference type="InterPro" id="IPR051198">
    <property type="entry name" value="BchE-like"/>
</dbReference>
<dbReference type="PROSITE" id="PS51918">
    <property type="entry name" value="RADICAL_SAM"/>
    <property type="match status" value="1"/>
</dbReference>
<evidence type="ECO:0000256" key="3">
    <source>
        <dbReference type="ARBA" id="ARBA00022723"/>
    </source>
</evidence>
<dbReference type="InterPro" id="IPR007197">
    <property type="entry name" value="rSAM"/>
</dbReference>
<dbReference type="SFLD" id="SFLDG01123">
    <property type="entry name" value="methyltransferase_(Class_B)"/>
    <property type="match status" value="1"/>
</dbReference>
<dbReference type="GO" id="GO:0046872">
    <property type="term" value="F:metal ion binding"/>
    <property type="evidence" value="ECO:0007669"/>
    <property type="project" value="UniProtKB-KW"/>
</dbReference>
<keyword evidence="4" id="KW-0408">Iron</keyword>